<accession>A0A8S5RAU1</accession>
<organism evidence="1">
    <name type="scientific">virus sp. ct9pU4</name>
    <dbReference type="NCBI Taxonomy" id="2828248"/>
    <lineage>
        <taxon>Viruses</taxon>
    </lineage>
</organism>
<name>A0A8S5RAU1_9VIRU</name>
<sequence>MSKIRQYALCQEACVHLHMVRKVHDLRICILLKQLR</sequence>
<protein>
    <submittedName>
        <fullName evidence="1">Uncharacterized protein</fullName>
    </submittedName>
</protein>
<evidence type="ECO:0000313" key="1">
    <source>
        <dbReference type="EMBL" id="DAE28463.1"/>
    </source>
</evidence>
<proteinExistence type="predicted"/>
<reference evidence="1" key="1">
    <citation type="journal article" date="2021" name="Proc. Natl. Acad. Sci. U.S.A.">
        <title>A Catalog of Tens of Thousands of Viruses from Human Metagenomes Reveals Hidden Associations with Chronic Diseases.</title>
        <authorList>
            <person name="Tisza M.J."/>
            <person name="Buck C.B."/>
        </authorList>
    </citation>
    <scope>NUCLEOTIDE SEQUENCE</scope>
    <source>
        <strain evidence="1">Ct9pU4</strain>
    </source>
</reference>
<dbReference type="EMBL" id="BK059087">
    <property type="protein sequence ID" value="DAE28463.1"/>
    <property type="molecule type" value="Genomic_DNA"/>
</dbReference>